<protein>
    <recommendedName>
        <fullName evidence="4">CHRD domain-containing protein</fullName>
    </recommendedName>
</protein>
<keyword evidence="3" id="KW-1185">Reference proteome</keyword>
<feature type="compositionally biased region" description="Low complexity" evidence="1">
    <location>
        <begin position="8"/>
        <end position="20"/>
    </location>
</feature>
<proteinExistence type="predicted"/>
<evidence type="ECO:0000313" key="3">
    <source>
        <dbReference type="Proteomes" id="UP001381174"/>
    </source>
</evidence>
<name>A0ABU8JDG3_9GAMM</name>
<dbReference type="Proteomes" id="UP001381174">
    <property type="component" value="Unassembled WGS sequence"/>
</dbReference>
<evidence type="ECO:0008006" key="4">
    <source>
        <dbReference type="Google" id="ProtNLM"/>
    </source>
</evidence>
<gene>
    <name evidence="2" type="ORF">WAT24_10475</name>
</gene>
<comment type="caution">
    <text evidence="2">The sequence shown here is derived from an EMBL/GenBank/DDBJ whole genome shotgun (WGS) entry which is preliminary data.</text>
</comment>
<sequence>MRSALKTRPAAPRPAANAAMGTGGNGNAASRHARSRALLTGSAALVLALCLPGLALAATCSNATLKGRYTFATSGFTRPPFTPPGTPWVPKAIVETLRFDGAGGVTALSFTAANPFGDLGITVQGTNTAGTYAVQPDCNGTVQFADTNATAFAIHLGPWGNTIYMIQTNPNNNVFEGVAKRSW</sequence>
<reference evidence="2 3" key="1">
    <citation type="journal article" date="2014" name="Int. J. Syst. Evol. Microbiol.">
        <title>Fulvimonas yonginensis sp. nov., isolated from greenhouse soil, and emended description of the genus Fulvimonas.</title>
        <authorList>
            <person name="Ahn J.H."/>
            <person name="Kim S.J."/>
            <person name="Weon H.Y."/>
            <person name="Hong S.B."/>
            <person name="Seok S.J."/>
            <person name="Kwon S.W."/>
        </authorList>
    </citation>
    <scope>NUCLEOTIDE SEQUENCE [LARGE SCALE GENOMIC DNA]</scope>
    <source>
        <strain evidence="2 3">KACC 16952</strain>
    </source>
</reference>
<dbReference type="EMBL" id="JBBBNY010000006">
    <property type="protein sequence ID" value="MEI7037181.1"/>
    <property type="molecule type" value="Genomic_DNA"/>
</dbReference>
<evidence type="ECO:0000313" key="2">
    <source>
        <dbReference type="EMBL" id="MEI7037181.1"/>
    </source>
</evidence>
<dbReference type="RefSeq" id="WP_336807809.1">
    <property type="nucleotide sequence ID" value="NZ_JBBBNY010000006.1"/>
</dbReference>
<feature type="region of interest" description="Disordered" evidence="1">
    <location>
        <begin position="1"/>
        <end position="29"/>
    </location>
</feature>
<organism evidence="2 3">
    <name type="scientific">Fulvimonas yonginensis</name>
    <dbReference type="NCBI Taxonomy" id="1495200"/>
    <lineage>
        <taxon>Bacteria</taxon>
        <taxon>Pseudomonadati</taxon>
        <taxon>Pseudomonadota</taxon>
        <taxon>Gammaproteobacteria</taxon>
        <taxon>Lysobacterales</taxon>
        <taxon>Rhodanobacteraceae</taxon>
        <taxon>Fulvimonas</taxon>
    </lineage>
</organism>
<evidence type="ECO:0000256" key="1">
    <source>
        <dbReference type="SAM" id="MobiDB-lite"/>
    </source>
</evidence>
<accession>A0ABU8JDG3</accession>